<dbReference type="RefSeq" id="WP_072579498.1">
    <property type="nucleotide sequence ID" value="NZ_CP016020.1"/>
</dbReference>
<gene>
    <name evidence="2" type="ORF">A9C19_08075</name>
</gene>
<evidence type="ECO:0000259" key="1">
    <source>
        <dbReference type="Pfam" id="PF00561"/>
    </source>
</evidence>
<proteinExistence type="predicted"/>
<dbReference type="EMBL" id="CP016020">
    <property type="protein sequence ID" value="APH04708.1"/>
    <property type="molecule type" value="Genomic_DNA"/>
</dbReference>
<accession>A0A1L3MQU7</accession>
<feature type="domain" description="AB hydrolase-1" evidence="1">
    <location>
        <begin position="24"/>
        <end position="129"/>
    </location>
</feature>
<evidence type="ECO:0000313" key="3">
    <source>
        <dbReference type="Proteomes" id="UP000181936"/>
    </source>
</evidence>
<dbReference type="Gene3D" id="3.40.50.1820">
    <property type="entry name" value="alpha/beta hydrolase"/>
    <property type="match status" value="1"/>
</dbReference>
<dbReference type="SUPFAM" id="SSF53474">
    <property type="entry name" value="alpha/beta-Hydrolases"/>
    <property type="match status" value="1"/>
</dbReference>
<dbReference type="InterPro" id="IPR000639">
    <property type="entry name" value="Epox_hydrolase-like"/>
</dbReference>
<dbReference type="PANTHER" id="PTHR43798">
    <property type="entry name" value="MONOACYLGLYCEROL LIPASE"/>
    <property type="match status" value="1"/>
</dbReference>
<dbReference type="InterPro" id="IPR029058">
    <property type="entry name" value="AB_hydrolase_fold"/>
</dbReference>
<dbReference type="OrthoDB" id="252464at2"/>
<keyword evidence="3" id="KW-1185">Reference proteome</keyword>
<dbReference type="GO" id="GO:0003824">
    <property type="term" value="F:catalytic activity"/>
    <property type="evidence" value="ECO:0007669"/>
    <property type="project" value="InterPro"/>
</dbReference>
<dbReference type="AlphaFoldDB" id="A0A1L3MQU7"/>
<name>A0A1L3MQU7_9BACI</name>
<protein>
    <recommendedName>
        <fullName evidence="1">AB hydrolase-1 domain-containing protein</fullName>
    </recommendedName>
</protein>
<dbReference type="GO" id="GO:0016020">
    <property type="term" value="C:membrane"/>
    <property type="evidence" value="ECO:0007669"/>
    <property type="project" value="TreeGrafter"/>
</dbReference>
<dbReference type="KEGG" id="bwh:A9C19_08075"/>
<dbReference type="InterPro" id="IPR000073">
    <property type="entry name" value="AB_hydrolase_1"/>
</dbReference>
<organism evidence="2 3">
    <name type="scientific">Bacillus weihaiensis</name>
    <dbReference type="NCBI Taxonomy" id="1547283"/>
    <lineage>
        <taxon>Bacteria</taxon>
        <taxon>Bacillati</taxon>
        <taxon>Bacillota</taxon>
        <taxon>Bacilli</taxon>
        <taxon>Bacillales</taxon>
        <taxon>Bacillaceae</taxon>
        <taxon>Bacillus</taxon>
    </lineage>
</organism>
<dbReference type="Pfam" id="PF00561">
    <property type="entry name" value="Abhydrolase_1"/>
    <property type="match status" value="1"/>
</dbReference>
<dbReference type="InterPro" id="IPR050266">
    <property type="entry name" value="AB_hydrolase_sf"/>
</dbReference>
<dbReference type="Proteomes" id="UP000181936">
    <property type="component" value="Chromosome"/>
</dbReference>
<dbReference type="PANTHER" id="PTHR43798:SF33">
    <property type="entry name" value="HYDROLASE, PUTATIVE (AFU_ORTHOLOGUE AFUA_2G14860)-RELATED"/>
    <property type="match status" value="1"/>
</dbReference>
<evidence type="ECO:0000313" key="2">
    <source>
        <dbReference type="EMBL" id="APH04708.1"/>
    </source>
</evidence>
<dbReference type="PRINTS" id="PR00111">
    <property type="entry name" value="ABHYDROLASE"/>
</dbReference>
<dbReference type="PRINTS" id="PR00412">
    <property type="entry name" value="EPOXHYDRLASE"/>
</dbReference>
<reference evidence="2 3" key="1">
    <citation type="journal article" date="2016" name="Sci. Rep.">
        <title>Complete genome sequence and transcriptomic analysis of a novel marine strain Bacillus weihaiensis reveals the mechanism of brown algae degradation.</title>
        <authorList>
            <person name="Zhu Y."/>
            <person name="Chen P."/>
            <person name="Bao Y."/>
            <person name="Men Y."/>
            <person name="Zeng Y."/>
            <person name="Yang J."/>
            <person name="Sun J."/>
            <person name="Sun Y."/>
        </authorList>
    </citation>
    <scope>NUCLEOTIDE SEQUENCE [LARGE SCALE GENOMIC DNA]</scope>
    <source>
        <strain evidence="2 3">Alg07</strain>
    </source>
</reference>
<sequence>MEHYTLNVGDNMISYTDQGVGHCVVLIHGFCGDSQYWKYIVPQLVAKNRVITVDIRGHGHSSTPKDEFEIMDLADDLDKLLTSLHIDRATLIGHSLGGYISIAFAEKYPEKLCGLSMVHSTTLPDTDEAKKSRDNGILLIEEEGIKPYIQQLIPKLFAAGSQETLANEIDLVKKIGCRTSELGAIECLKSMKNRPNRTHVLKNLSLPVLLVAGELDDILPLDRTFSVSGTNISQHTIKESGHMSMLEKPDELSEVLMGFLDNIIDSKMI</sequence>